<keyword evidence="8" id="KW-1185">Reference proteome</keyword>
<gene>
    <name evidence="7" type="ORF">E1293_04640</name>
</gene>
<dbReference type="Proteomes" id="UP000295578">
    <property type="component" value="Unassembled WGS sequence"/>
</dbReference>
<keyword evidence="4" id="KW-0238">DNA-binding</keyword>
<evidence type="ECO:0000256" key="5">
    <source>
        <dbReference type="ARBA" id="ARBA00023172"/>
    </source>
</evidence>
<evidence type="ECO:0000256" key="3">
    <source>
        <dbReference type="ARBA" id="ARBA00022578"/>
    </source>
</evidence>
<sequence>MLGALVKAVLERAQEAELTAHLGSAKHDAAGNNSGNLRNGRGKSKTVETGVGPVRLSVLRDRAGAAIRLREGHLSWTERCPHGSGTREFRWRAPLRAIECLTCSEFWLGLRGRFRRRRGGCVGSARLLRWRRGLGVL</sequence>
<reference evidence="7 8" key="1">
    <citation type="submission" date="2019-03" db="EMBL/GenBank/DDBJ databases">
        <title>Draft genome sequences of novel Actinobacteria.</title>
        <authorList>
            <person name="Sahin N."/>
            <person name="Ay H."/>
            <person name="Saygin H."/>
        </authorList>
    </citation>
    <scope>NUCLEOTIDE SEQUENCE [LARGE SCALE GENOMIC DNA]</scope>
    <source>
        <strain evidence="7 8">DSM 45941</strain>
    </source>
</reference>
<dbReference type="GO" id="GO:0006313">
    <property type="term" value="P:DNA transposition"/>
    <property type="evidence" value="ECO:0007669"/>
    <property type="project" value="InterPro"/>
</dbReference>
<feature type="region of interest" description="Disordered" evidence="6">
    <location>
        <begin position="21"/>
        <end position="46"/>
    </location>
</feature>
<evidence type="ECO:0000256" key="4">
    <source>
        <dbReference type="ARBA" id="ARBA00023125"/>
    </source>
</evidence>
<dbReference type="InterPro" id="IPR001207">
    <property type="entry name" value="Transposase_mutator"/>
</dbReference>
<evidence type="ECO:0000256" key="1">
    <source>
        <dbReference type="ARBA" id="ARBA00002190"/>
    </source>
</evidence>
<protein>
    <recommendedName>
        <fullName evidence="9">Mutator family transposase</fullName>
    </recommendedName>
</protein>
<evidence type="ECO:0008006" key="9">
    <source>
        <dbReference type="Google" id="ProtNLM"/>
    </source>
</evidence>
<dbReference type="AlphaFoldDB" id="A0A4R5BVX1"/>
<name>A0A4R5BVX1_9ACTN</name>
<evidence type="ECO:0000313" key="7">
    <source>
        <dbReference type="EMBL" id="TDD89500.1"/>
    </source>
</evidence>
<comment type="function">
    <text evidence="1">Required for the transposition of the insertion element.</text>
</comment>
<evidence type="ECO:0000256" key="2">
    <source>
        <dbReference type="ARBA" id="ARBA00010961"/>
    </source>
</evidence>
<dbReference type="GO" id="GO:0004803">
    <property type="term" value="F:transposase activity"/>
    <property type="evidence" value="ECO:0007669"/>
    <property type="project" value="InterPro"/>
</dbReference>
<comment type="caution">
    <text evidence="7">The sequence shown here is derived from an EMBL/GenBank/DDBJ whole genome shotgun (WGS) entry which is preliminary data.</text>
</comment>
<dbReference type="EMBL" id="SMKY01000012">
    <property type="protein sequence ID" value="TDD89500.1"/>
    <property type="molecule type" value="Genomic_DNA"/>
</dbReference>
<organism evidence="7 8">
    <name type="scientific">Actinomadura darangshiensis</name>
    <dbReference type="NCBI Taxonomy" id="705336"/>
    <lineage>
        <taxon>Bacteria</taxon>
        <taxon>Bacillati</taxon>
        <taxon>Actinomycetota</taxon>
        <taxon>Actinomycetes</taxon>
        <taxon>Streptosporangiales</taxon>
        <taxon>Thermomonosporaceae</taxon>
        <taxon>Actinomadura</taxon>
    </lineage>
</organism>
<comment type="similarity">
    <text evidence="2">Belongs to the transposase mutator family.</text>
</comment>
<evidence type="ECO:0000313" key="8">
    <source>
        <dbReference type="Proteomes" id="UP000295578"/>
    </source>
</evidence>
<dbReference type="GO" id="GO:0003677">
    <property type="term" value="F:DNA binding"/>
    <property type="evidence" value="ECO:0007669"/>
    <property type="project" value="UniProtKB-KW"/>
</dbReference>
<keyword evidence="3" id="KW-0815">Transposition</keyword>
<keyword evidence="5" id="KW-0233">DNA recombination</keyword>
<evidence type="ECO:0000256" key="6">
    <source>
        <dbReference type="SAM" id="MobiDB-lite"/>
    </source>
</evidence>
<accession>A0A4R5BVX1</accession>
<dbReference type="OrthoDB" id="9793302at2"/>
<proteinExistence type="inferred from homology"/>
<dbReference type="Pfam" id="PF00872">
    <property type="entry name" value="Transposase_mut"/>
    <property type="match status" value="1"/>
</dbReference>